<name>A0AAP0G1G3_9ASPA</name>
<organism evidence="1 2">
    <name type="scientific">Platanthera zijinensis</name>
    <dbReference type="NCBI Taxonomy" id="2320716"/>
    <lineage>
        <taxon>Eukaryota</taxon>
        <taxon>Viridiplantae</taxon>
        <taxon>Streptophyta</taxon>
        <taxon>Embryophyta</taxon>
        <taxon>Tracheophyta</taxon>
        <taxon>Spermatophyta</taxon>
        <taxon>Magnoliopsida</taxon>
        <taxon>Liliopsida</taxon>
        <taxon>Asparagales</taxon>
        <taxon>Orchidaceae</taxon>
        <taxon>Orchidoideae</taxon>
        <taxon>Orchideae</taxon>
        <taxon>Orchidinae</taxon>
        <taxon>Platanthera</taxon>
    </lineage>
</organism>
<reference evidence="1 2" key="1">
    <citation type="journal article" date="2022" name="Nat. Plants">
        <title>Genomes of leafy and leafless Platanthera orchids illuminate the evolution of mycoheterotrophy.</title>
        <authorList>
            <person name="Li M.H."/>
            <person name="Liu K.W."/>
            <person name="Li Z."/>
            <person name="Lu H.C."/>
            <person name="Ye Q.L."/>
            <person name="Zhang D."/>
            <person name="Wang J.Y."/>
            <person name="Li Y.F."/>
            <person name="Zhong Z.M."/>
            <person name="Liu X."/>
            <person name="Yu X."/>
            <person name="Liu D.K."/>
            <person name="Tu X.D."/>
            <person name="Liu B."/>
            <person name="Hao Y."/>
            <person name="Liao X.Y."/>
            <person name="Jiang Y.T."/>
            <person name="Sun W.H."/>
            <person name="Chen J."/>
            <person name="Chen Y.Q."/>
            <person name="Ai Y."/>
            <person name="Zhai J.W."/>
            <person name="Wu S.S."/>
            <person name="Zhou Z."/>
            <person name="Hsiao Y.Y."/>
            <person name="Wu W.L."/>
            <person name="Chen Y.Y."/>
            <person name="Lin Y.F."/>
            <person name="Hsu J.L."/>
            <person name="Li C.Y."/>
            <person name="Wang Z.W."/>
            <person name="Zhao X."/>
            <person name="Zhong W.Y."/>
            <person name="Ma X.K."/>
            <person name="Ma L."/>
            <person name="Huang J."/>
            <person name="Chen G.Z."/>
            <person name="Huang M.Z."/>
            <person name="Huang L."/>
            <person name="Peng D.H."/>
            <person name="Luo Y.B."/>
            <person name="Zou S.Q."/>
            <person name="Chen S.P."/>
            <person name="Lan S."/>
            <person name="Tsai W.C."/>
            <person name="Van de Peer Y."/>
            <person name="Liu Z.J."/>
        </authorList>
    </citation>
    <scope>NUCLEOTIDE SEQUENCE [LARGE SCALE GENOMIC DNA]</scope>
    <source>
        <strain evidence="1">Lor287</strain>
    </source>
</reference>
<dbReference type="Proteomes" id="UP001418222">
    <property type="component" value="Unassembled WGS sequence"/>
</dbReference>
<protein>
    <submittedName>
        <fullName evidence="1">Uncharacterized protein</fullName>
    </submittedName>
</protein>
<gene>
    <name evidence="1" type="ORF">KSP39_PZI015942</name>
</gene>
<dbReference type="SUPFAM" id="SSF51604">
    <property type="entry name" value="Enolase C-terminal domain-like"/>
    <property type="match status" value="1"/>
</dbReference>
<evidence type="ECO:0000313" key="1">
    <source>
        <dbReference type="EMBL" id="KAK8933615.1"/>
    </source>
</evidence>
<keyword evidence="2" id="KW-1185">Reference proteome</keyword>
<sequence>MLSGKQILVFYQFFGLHKLGHKIHDVDVQILMEVFVKLGVLGTLAVIEASRSAGIKLMIGGMVETRLAMGFASHYWIRFFQIQQFLPLLGLLQKKTSRIFIVWCGSVVRVEIEINHRRERFLHSILWTASWDLGNDS</sequence>
<dbReference type="AlphaFoldDB" id="A0AAP0G1G3"/>
<proteinExistence type="predicted"/>
<dbReference type="InterPro" id="IPR036849">
    <property type="entry name" value="Enolase-like_C_sf"/>
</dbReference>
<evidence type="ECO:0000313" key="2">
    <source>
        <dbReference type="Proteomes" id="UP001418222"/>
    </source>
</evidence>
<accession>A0AAP0G1G3</accession>
<comment type="caution">
    <text evidence="1">The sequence shown here is derived from an EMBL/GenBank/DDBJ whole genome shotgun (WGS) entry which is preliminary data.</text>
</comment>
<dbReference type="EMBL" id="JBBWWQ010000013">
    <property type="protein sequence ID" value="KAK8933615.1"/>
    <property type="molecule type" value="Genomic_DNA"/>
</dbReference>